<reference evidence="6" key="2">
    <citation type="submission" date="2021-02" db="EMBL/GenBank/DDBJ databases">
        <title>Aspergillus puulaauensis MK2 genome sequence.</title>
        <authorList>
            <person name="Futagami T."/>
            <person name="Mori K."/>
            <person name="Kadooka C."/>
            <person name="Tanaka T."/>
        </authorList>
    </citation>
    <scope>NUCLEOTIDE SEQUENCE</scope>
    <source>
        <strain evidence="6">MK2</strain>
    </source>
</reference>
<dbReference type="EMBL" id="AP024447">
    <property type="protein sequence ID" value="BCS26227.1"/>
    <property type="molecule type" value="Genomic_DNA"/>
</dbReference>
<evidence type="ECO:0000259" key="4">
    <source>
        <dbReference type="Pfam" id="PF02558"/>
    </source>
</evidence>
<keyword evidence="3" id="KW-0560">Oxidoreductase</keyword>
<comment type="similarity">
    <text evidence="1">Belongs to the ketopantoate reductase family.</text>
</comment>
<evidence type="ECO:0000256" key="1">
    <source>
        <dbReference type="ARBA" id="ARBA00007870"/>
    </source>
</evidence>
<dbReference type="SUPFAM" id="SSF51735">
    <property type="entry name" value="NAD(P)-binding Rossmann-fold domains"/>
    <property type="match status" value="1"/>
</dbReference>
<accession>A0A7R7XR63</accession>
<dbReference type="Gene3D" id="1.10.1040.10">
    <property type="entry name" value="N-(1-d-carboxylethyl)-l-norvaline Dehydrogenase, domain 2"/>
    <property type="match status" value="1"/>
</dbReference>
<sequence>MEARDQSDSFSPPFDSIKVARPSNSLSQINRASVTMDNQPSPSANVLLYGAGSVGGVYLYQLLQAGCNVTAVCRSNYETVKKHGFKLSSVRYGEVTYRPTVVVRNISECADDTFDFVLVCTKSFPGSTPSLPEQLHPVLDGRPQTAIILAQNGIMIEEEVIAAFPQNPVISGVIYLPAVQTGPGTIEYPEMLNLFELGTYPSTAPESHKVAARQFADLMIKGGGDAEVHEDIQVARWSKLLLNAAWNPICALTLTTDGDFLLTSEPYAYDLAWGVMLEIIELARAVGIEGVTPEVAEKKLSIAKKRAEMGTGREVSMLQDVRQGRAIEVEAILGNAVKLGKQKNVPMPRLETIYALTKARGWALAKDRGT</sequence>
<name>A0A7R7XR63_9EURO</name>
<dbReference type="GO" id="GO:0005737">
    <property type="term" value="C:cytoplasm"/>
    <property type="evidence" value="ECO:0007669"/>
    <property type="project" value="TreeGrafter"/>
</dbReference>
<organism evidence="6 7">
    <name type="scientific">Aspergillus puulaauensis</name>
    <dbReference type="NCBI Taxonomy" id="1220207"/>
    <lineage>
        <taxon>Eukaryota</taxon>
        <taxon>Fungi</taxon>
        <taxon>Dikarya</taxon>
        <taxon>Ascomycota</taxon>
        <taxon>Pezizomycotina</taxon>
        <taxon>Eurotiomycetes</taxon>
        <taxon>Eurotiomycetidae</taxon>
        <taxon>Eurotiales</taxon>
        <taxon>Aspergillaceae</taxon>
        <taxon>Aspergillus</taxon>
    </lineage>
</organism>
<dbReference type="InterPro" id="IPR013752">
    <property type="entry name" value="KPA_reductase"/>
</dbReference>
<dbReference type="Pfam" id="PF02558">
    <property type="entry name" value="ApbA"/>
    <property type="match status" value="1"/>
</dbReference>
<evidence type="ECO:0008006" key="8">
    <source>
        <dbReference type="Google" id="ProtNLM"/>
    </source>
</evidence>
<dbReference type="GO" id="GO:0015940">
    <property type="term" value="P:pantothenate biosynthetic process"/>
    <property type="evidence" value="ECO:0007669"/>
    <property type="project" value="InterPro"/>
</dbReference>
<dbReference type="PANTHER" id="PTHR21708:SF30">
    <property type="entry name" value="2-DEHYDROPANTOATE 2-REDUCTASE-RELATED"/>
    <property type="match status" value="1"/>
</dbReference>
<dbReference type="PANTHER" id="PTHR21708">
    <property type="entry name" value="PROBABLE 2-DEHYDROPANTOATE 2-REDUCTASE"/>
    <property type="match status" value="1"/>
</dbReference>
<dbReference type="InterPro" id="IPR008927">
    <property type="entry name" value="6-PGluconate_DH-like_C_sf"/>
</dbReference>
<feature type="domain" description="Ketopantoate reductase C-terminal" evidence="5">
    <location>
        <begin position="231"/>
        <end position="359"/>
    </location>
</feature>
<gene>
    <name evidence="6" type="ORF">APUU_50938S</name>
</gene>
<evidence type="ECO:0000256" key="2">
    <source>
        <dbReference type="ARBA" id="ARBA00022857"/>
    </source>
</evidence>
<dbReference type="InterPro" id="IPR003710">
    <property type="entry name" value="ApbA"/>
</dbReference>
<dbReference type="InterPro" id="IPR051402">
    <property type="entry name" value="KPR-Related"/>
</dbReference>
<dbReference type="OrthoDB" id="2147163at2759"/>
<dbReference type="InterPro" id="IPR013332">
    <property type="entry name" value="KPR_N"/>
</dbReference>
<dbReference type="AlphaFoldDB" id="A0A7R7XR63"/>
<dbReference type="RefSeq" id="XP_041558421.1">
    <property type="nucleotide sequence ID" value="XM_041705991.1"/>
</dbReference>
<dbReference type="GeneID" id="64976232"/>
<evidence type="ECO:0000313" key="6">
    <source>
        <dbReference type="EMBL" id="BCS26227.1"/>
    </source>
</evidence>
<reference evidence="6" key="1">
    <citation type="submission" date="2021-01" db="EMBL/GenBank/DDBJ databases">
        <authorList>
            <consortium name="Aspergillus puulaauensis MK2 genome sequencing consortium"/>
            <person name="Kazuki M."/>
            <person name="Futagami T."/>
        </authorList>
    </citation>
    <scope>NUCLEOTIDE SEQUENCE</scope>
    <source>
        <strain evidence="6">MK2</strain>
    </source>
</reference>
<keyword evidence="7" id="KW-1185">Reference proteome</keyword>
<dbReference type="Proteomes" id="UP000654913">
    <property type="component" value="Chromosome 5"/>
</dbReference>
<proteinExistence type="inferred from homology"/>
<keyword evidence="2" id="KW-0521">NADP</keyword>
<evidence type="ECO:0000313" key="7">
    <source>
        <dbReference type="Proteomes" id="UP000654913"/>
    </source>
</evidence>
<feature type="domain" description="Ketopantoate reductase N-terminal" evidence="4">
    <location>
        <begin position="47"/>
        <end position="188"/>
    </location>
</feature>
<evidence type="ECO:0000259" key="5">
    <source>
        <dbReference type="Pfam" id="PF08546"/>
    </source>
</evidence>
<protein>
    <recommendedName>
        <fullName evidence="8">2-dehydropantoate 2-reductase</fullName>
    </recommendedName>
</protein>
<dbReference type="InterPro" id="IPR036291">
    <property type="entry name" value="NAD(P)-bd_dom_sf"/>
</dbReference>
<dbReference type="FunFam" id="1.10.1040.10:FF:000017">
    <property type="entry name" value="2-dehydropantoate 2-reductase"/>
    <property type="match status" value="1"/>
</dbReference>
<dbReference type="NCBIfam" id="TIGR00745">
    <property type="entry name" value="apbA_panE"/>
    <property type="match status" value="1"/>
</dbReference>
<dbReference type="GO" id="GO:0008677">
    <property type="term" value="F:2-dehydropantoate 2-reductase activity"/>
    <property type="evidence" value="ECO:0007669"/>
    <property type="project" value="InterPro"/>
</dbReference>
<evidence type="ECO:0000256" key="3">
    <source>
        <dbReference type="ARBA" id="ARBA00023002"/>
    </source>
</evidence>
<dbReference type="InterPro" id="IPR013328">
    <property type="entry name" value="6PGD_dom2"/>
</dbReference>
<dbReference type="Gene3D" id="3.40.50.720">
    <property type="entry name" value="NAD(P)-binding Rossmann-like Domain"/>
    <property type="match status" value="1"/>
</dbReference>
<dbReference type="KEGG" id="apuu:APUU_50938S"/>
<dbReference type="SUPFAM" id="SSF48179">
    <property type="entry name" value="6-phosphogluconate dehydrogenase C-terminal domain-like"/>
    <property type="match status" value="1"/>
</dbReference>
<dbReference type="Pfam" id="PF08546">
    <property type="entry name" value="ApbA_C"/>
    <property type="match status" value="1"/>
</dbReference>